<proteinExistence type="predicted"/>
<evidence type="ECO:0000313" key="10">
    <source>
        <dbReference type="Proteomes" id="UP001224775"/>
    </source>
</evidence>
<keyword evidence="5 8" id="KW-1133">Transmembrane helix</keyword>
<keyword evidence="2" id="KW-0813">Transport</keyword>
<dbReference type="AlphaFoldDB" id="A0AAD9DCM3"/>
<dbReference type="EMBL" id="JATAAI010000014">
    <property type="protein sequence ID" value="KAK1741029.1"/>
    <property type="molecule type" value="Genomic_DNA"/>
</dbReference>
<evidence type="ECO:0000256" key="4">
    <source>
        <dbReference type="ARBA" id="ARBA00022692"/>
    </source>
</evidence>
<reference evidence="9" key="1">
    <citation type="submission" date="2023-06" db="EMBL/GenBank/DDBJ databases">
        <title>Survivors Of The Sea: Transcriptome response of Skeletonema marinoi to long-term dormancy.</title>
        <authorList>
            <person name="Pinder M.I.M."/>
            <person name="Kourtchenko O."/>
            <person name="Robertson E.K."/>
            <person name="Larsson T."/>
            <person name="Maumus F."/>
            <person name="Osuna-Cruz C.M."/>
            <person name="Vancaester E."/>
            <person name="Stenow R."/>
            <person name="Vandepoele K."/>
            <person name="Ploug H."/>
            <person name="Bruchert V."/>
            <person name="Godhe A."/>
            <person name="Topel M."/>
        </authorList>
    </citation>
    <scope>NUCLEOTIDE SEQUENCE</scope>
    <source>
        <strain evidence="9">R05AC</strain>
    </source>
</reference>
<keyword evidence="4 8" id="KW-0812">Transmembrane</keyword>
<evidence type="ECO:0000256" key="7">
    <source>
        <dbReference type="ARBA" id="ARBA00023136"/>
    </source>
</evidence>
<evidence type="ECO:0000256" key="2">
    <source>
        <dbReference type="ARBA" id="ARBA00022448"/>
    </source>
</evidence>
<name>A0AAD9DCM3_9STRA</name>
<comment type="subcellular location">
    <subcellularLocation>
        <location evidence="1">Cell membrane</location>
        <topology evidence="1">Multi-pass membrane protein</topology>
    </subcellularLocation>
</comment>
<keyword evidence="6" id="KW-0406">Ion transport</keyword>
<evidence type="ECO:0000313" key="9">
    <source>
        <dbReference type="EMBL" id="KAK1741029.1"/>
    </source>
</evidence>
<keyword evidence="10" id="KW-1185">Reference proteome</keyword>
<evidence type="ECO:0000256" key="6">
    <source>
        <dbReference type="ARBA" id="ARBA00023065"/>
    </source>
</evidence>
<dbReference type="PANTHER" id="PTHR33281:SF19">
    <property type="entry name" value="VOLTAGE-DEPENDENT ANION CHANNEL-FORMING PROTEIN YNEE"/>
    <property type="match status" value="1"/>
</dbReference>
<protein>
    <submittedName>
        <fullName evidence="9">Bestrophin family protein</fullName>
    </submittedName>
</protein>
<dbReference type="PANTHER" id="PTHR33281">
    <property type="entry name" value="UPF0187 PROTEIN YNEE"/>
    <property type="match status" value="1"/>
</dbReference>
<dbReference type="GO" id="GO:0005254">
    <property type="term" value="F:chloride channel activity"/>
    <property type="evidence" value="ECO:0007669"/>
    <property type="project" value="InterPro"/>
</dbReference>
<evidence type="ECO:0000256" key="3">
    <source>
        <dbReference type="ARBA" id="ARBA00022475"/>
    </source>
</evidence>
<dbReference type="GO" id="GO:0005886">
    <property type="term" value="C:plasma membrane"/>
    <property type="evidence" value="ECO:0007669"/>
    <property type="project" value="UniProtKB-SubCell"/>
</dbReference>
<dbReference type="InterPro" id="IPR044669">
    <property type="entry name" value="YneE/VCCN1/2-like"/>
</dbReference>
<feature type="transmembrane region" description="Helical" evidence="8">
    <location>
        <begin position="261"/>
        <end position="280"/>
    </location>
</feature>
<evidence type="ECO:0000256" key="5">
    <source>
        <dbReference type="ARBA" id="ARBA00022989"/>
    </source>
</evidence>
<comment type="caution">
    <text evidence="9">The sequence shown here is derived from an EMBL/GenBank/DDBJ whole genome shotgun (WGS) entry which is preliminary data.</text>
</comment>
<feature type="transmembrane region" description="Helical" evidence="8">
    <location>
        <begin position="286"/>
        <end position="305"/>
    </location>
</feature>
<dbReference type="Proteomes" id="UP001224775">
    <property type="component" value="Unassembled WGS sequence"/>
</dbReference>
<keyword evidence="7 8" id="KW-0472">Membrane</keyword>
<feature type="transmembrane region" description="Helical" evidence="8">
    <location>
        <begin position="39"/>
        <end position="61"/>
    </location>
</feature>
<sequence>MTYSMRFTKSHRKLADVDDEEGKAQFFLLLLFQSIEDSAGFFVSTILFLVVWSILCSFGAMELRSSAAANPGGVAELWLDDIEECKTAVSIIGTLFVFTLIFRFNACYDRWWEARIFWGDIISKSLDLGIMNRRWFDDAELQNQMSRFIVVYSYACKALLRGQSLTHEEGDGSALVERGLLSQQELDLMDSSPSWQPFFCLEVIRAIVVQFYGIPDMKGFKPGTGKLQAQIFRNFDNNIKDLVTLIGNCVRIRASGLPASYDAITMTSFIAFFLLASVVWSTAIGWMTPIVVFCASVIIMFLILMGTKLVDPFGLDKVDIPMECFCATLEAQMQAIDERNDVISEVTSATARSGLKNRRVLVKRQATFHIPNEQKKSFKLA</sequence>
<gene>
    <name evidence="9" type="ORF">QTG54_008281</name>
</gene>
<accession>A0AAD9DCM3</accession>
<organism evidence="9 10">
    <name type="scientific">Skeletonema marinoi</name>
    <dbReference type="NCBI Taxonomy" id="267567"/>
    <lineage>
        <taxon>Eukaryota</taxon>
        <taxon>Sar</taxon>
        <taxon>Stramenopiles</taxon>
        <taxon>Ochrophyta</taxon>
        <taxon>Bacillariophyta</taxon>
        <taxon>Coscinodiscophyceae</taxon>
        <taxon>Thalassiosirophycidae</taxon>
        <taxon>Thalassiosirales</taxon>
        <taxon>Skeletonemataceae</taxon>
        <taxon>Skeletonema</taxon>
        <taxon>Skeletonema marinoi-dohrnii complex</taxon>
    </lineage>
</organism>
<evidence type="ECO:0000256" key="1">
    <source>
        <dbReference type="ARBA" id="ARBA00004651"/>
    </source>
</evidence>
<evidence type="ECO:0000256" key="8">
    <source>
        <dbReference type="SAM" id="Phobius"/>
    </source>
</evidence>
<dbReference type="Pfam" id="PF25539">
    <property type="entry name" value="Bestrophin_2"/>
    <property type="match status" value="1"/>
</dbReference>
<feature type="transmembrane region" description="Helical" evidence="8">
    <location>
        <begin position="87"/>
        <end position="106"/>
    </location>
</feature>
<keyword evidence="3" id="KW-1003">Cell membrane</keyword>